<accession>A0AAD7XJ81</accession>
<comment type="caution">
    <text evidence="1">The sequence shown here is derived from an EMBL/GenBank/DDBJ whole genome shotgun (WGS) entry which is preliminary data.</text>
</comment>
<dbReference type="SUPFAM" id="SSF51197">
    <property type="entry name" value="Clavaminate synthase-like"/>
    <property type="match status" value="1"/>
</dbReference>
<dbReference type="AlphaFoldDB" id="A0AAD7XJ81"/>
<dbReference type="EMBL" id="JAQMWT010000526">
    <property type="protein sequence ID" value="KAJ8600179.1"/>
    <property type="molecule type" value="Genomic_DNA"/>
</dbReference>
<reference evidence="1" key="1">
    <citation type="submission" date="2023-01" db="EMBL/GenBank/DDBJ databases">
        <title>Metagenome sequencing of chrysophaentin producing Chrysophaeum taylorii.</title>
        <authorList>
            <person name="Davison J."/>
            <person name="Bewley C."/>
        </authorList>
    </citation>
    <scope>NUCLEOTIDE SEQUENCE</scope>
    <source>
        <strain evidence="1">NIES-1699</strain>
    </source>
</reference>
<keyword evidence="2" id="KW-1185">Reference proteome</keyword>
<gene>
    <name evidence="1" type="ORF">CTAYLR_001951</name>
</gene>
<evidence type="ECO:0000313" key="1">
    <source>
        <dbReference type="EMBL" id="KAJ8600179.1"/>
    </source>
</evidence>
<organism evidence="1 2">
    <name type="scientific">Chrysophaeum taylorii</name>
    <dbReference type="NCBI Taxonomy" id="2483200"/>
    <lineage>
        <taxon>Eukaryota</taxon>
        <taxon>Sar</taxon>
        <taxon>Stramenopiles</taxon>
        <taxon>Ochrophyta</taxon>
        <taxon>Pelagophyceae</taxon>
        <taxon>Pelagomonadales</taxon>
        <taxon>Pelagomonadaceae</taxon>
        <taxon>Chrysophaeum</taxon>
    </lineage>
</organism>
<dbReference type="Gene3D" id="2.60.120.330">
    <property type="entry name" value="B-lactam Antibiotic, Isopenicillin N Synthase, Chain"/>
    <property type="match status" value="1"/>
</dbReference>
<dbReference type="Proteomes" id="UP001230188">
    <property type="component" value="Unassembled WGS sequence"/>
</dbReference>
<evidence type="ECO:0000313" key="2">
    <source>
        <dbReference type="Proteomes" id="UP001230188"/>
    </source>
</evidence>
<name>A0AAD7XJ81_9STRA</name>
<dbReference type="InterPro" id="IPR027443">
    <property type="entry name" value="IPNS-like_sf"/>
</dbReference>
<sequence>MVHMSDEVPVVDIAEFVKTGASPACAEVAEALHKYGCLVVRDPRVEPAHNELFLDMMERYFSQSDGVTDARPELHYQVGVTPSGVEKARNHCGLAHKLKSEGYGPLSECPPHPDSKWRFFWRIGPRPAKTAFADLNAAPVVPAGFEEEWGRTMDAWGDALVETAETVARMAALGFGMKQETAISDLMDLGPHLLAPTGSDLSDLDGRDESKPKRGAVLAAFHYDLNLLTVHGKSRFPGLAIWRRDGVKCAPKIPEGCLLVQAGKQLEWLTGGHVLAGFHEVIANDAAARAAEKARADAKPTWRVSSTCFSHVAYDRDLSPLPPFDTPDATMRFPTTKAGTQVMDELNAIKLVVS</sequence>
<protein>
    <submittedName>
        <fullName evidence="1">Uncharacterized protein</fullName>
    </submittedName>
</protein>
<proteinExistence type="predicted"/>